<feature type="non-terminal residue" evidence="2">
    <location>
        <position position="92"/>
    </location>
</feature>
<feature type="region of interest" description="Disordered" evidence="1">
    <location>
        <begin position="1"/>
        <end position="92"/>
    </location>
</feature>
<keyword evidence="3" id="KW-1185">Reference proteome</keyword>
<name>A0ABS8S091_DATST</name>
<evidence type="ECO:0000313" key="2">
    <source>
        <dbReference type="EMBL" id="MCD7452520.1"/>
    </source>
</evidence>
<sequence>MPLKGNKKKQEAIRRKEIAKKKKLQNEPDLDCPSGSEENYDIDSSDNSLVVTTRSKEGGVGTEFDSEDPPMDDEEDGDNKVYEFRDDGSVVE</sequence>
<gene>
    <name evidence="2" type="ORF">HAX54_017207</name>
</gene>
<organism evidence="2 3">
    <name type="scientific">Datura stramonium</name>
    <name type="common">Jimsonweed</name>
    <name type="synonym">Common thornapple</name>
    <dbReference type="NCBI Taxonomy" id="4076"/>
    <lineage>
        <taxon>Eukaryota</taxon>
        <taxon>Viridiplantae</taxon>
        <taxon>Streptophyta</taxon>
        <taxon>Embryophyta</taxon>
        <taxon>Tracheophyta</taxon>
        <taxon>Spermatophyta</taxon>
        <taxon>Magnoliopsida</taxon>
        <taxon>eudicotyledons</taxon>
        <taxon>Gunneridae</taxon>
        <taxon>Pentapetalae</taxon>
        <taxon>asterids</taxon>
        <taxon>lamiids</taxon>
        <taxon>Solanales</taxon>
        <taxon>Solanaceae</taxon>
        <taxon>Solanoideae</taxon>
        <taxon>Datureae</taxon>
        <taxon>Datura</taxon>
    </lineage>
</organism>
<accession>A0ABS8S091</accession>
<evidence type="ECO:0000256" key="1">
    <source>
        <dbReference type="SAM" id="MobiDB-lite"/>
    </source>
</evidence>
<evidence type="ECO:0000313" key="3">
    <source>
        <dbReference type="Proteomes" id="UP000823775"/>
    </source>
</evidence>
<feature type="compositionally biased region" description="Acidic residues" evidence="1">
    <location>
        <begin position="64"/>
        <end position="77"/>
    </location>
</feature>
<dbReference type="Proteomes" id="UP000823775">
    <property type="component" value="Unassembled WGS sequence"/>
</dbReference>
<protein>
    <submittedName>
        <fullName evidence="2">Uncharacterized protein</fullName>
    </submittedName>
</protein>
<proteinExistence type="predicted"/>
<dbReference type="EMBL" id="JACEIK010000213">
    <property type="protein sequence ID" value="MCD7452520.1"/>
    <property type="molecule type" value="Genomic_DNA"/>
</dbReference>
<reference evidence="2 3" key="1">
    <citation type="journal article" date="2021" name="BMC Genomics">
        <title>Datura genome reveals duplications of psychoactive alkaloid biosynthetic genes and high mutation rate following tissue culture.</title>
        <authorList>
            <person name="Rajewski A."/>
            <person name="Carter-House D."/>
            <person name="Stajich J."/>
            <person name="Litt A."/>
        </authorList>
    </citation>
    <scope>NUCLEOTIDE SEQUENCE [LARGE SCALE GENOMIC DNA]</scope>
    <source>
        <strain evidence="2">AR-01</strain>
    </source>
</reference>
<feature type="compositionally biased region" description="Basic and acidic residues" evidence="1">
    <location>
        <begin position="78"/>
        <end position="92"/>
    </location>
</feature>
<comment type="caution">
    <text evidence="2">The sequence shown here is derived from an EMBL/GenBank/DDBJ whole genome shotgun (WGS) entry which is preliminary data.</text>
</comment>